<gene>
    <name evidence="3" type="ORF">QBC34DRAFT_391485</name>
</gene>
<keyword evidence="2" id="KW-0732">Signal</keyword>
<proteinExistence type="predicted"/>
<feature type="compositionally biased region" description="Basic residues" evidence="1">
    <location>
        <begin position="208"/>
        <end position="217"/>
    </location>
</feature>
<reference evidence="3" key="2">
    <citation type="submission" date="2023-05" db="EMBL/GenBank/DDBJ databases">
        <authorList>
            <consortium name="Lawrence Berkeley National Laboratory"/>
            <person name="Steindorff A."/>
            <person name="Hensen N."/>
            <person name="Bonometti L."/>
            <person name="Westerberg I."/>
            <person name="Brannstrom I.O."/>
            <person name="Guillou S."/>
            <person name="Cros-Aarteil S."/>
            <person name="Calhoun S."/>
            <person name="Haridas S."/>
            <person name="Kuo A."/>
            <person name="Mondo S."/>
            <person name="Pangilinan J."/>
            <person name="Riley R."/>
            <person name="Labutti K."/>
            <person name="Andreopoulos B."/>
            <person name="Lipzen A."/>
            <person name="Chen C."/>
            <person name="Yanf M."/>
            <person name="Daum C."/>
            <person name="Ng V."/>
            <person name="Clum A."/>
            <person name="Ohm R."/>
            <person name="Martin F."/>
            <person name="Silar P."/>
            <person name="Natvig D."/>
            <person name="Lalanne C."/>
            <person name="Gautier V."/>
            <person name="Ament-Velasquez S.L."/>
            <person name="Kruys A."/>
            <person name="Hutchinson M.I."/>
            <person name="Powell A.J."/>
            <person name="Barry K."/>
            <person name="Miller A.N."/>
            <person name="Grigoriev I.V."/>
            <person name="Debuchy R."/>
            <person name="Gladieux P."/>
            <person name="Thoren M.H."/>
            <person name="Johannesson H."/>
        </authorList>
    </citation>
    <scope>NUCLEOTIDE SEQUENCE</scope>
    <source>
        <strain evidence="3">PSN243</strain>
    </source>
</reference>
<name>A0AAV9H4X5_9PEZI</name>
<organism evidence="3 4">
    <name type="scientific">Podospora aff. communis PSN243</name>
    <dbReference type="NCBI Taxonomy" id="3040156"/>
    <lineage>
        <taxon>Eukaryota</taxon>
        <taxon>Fungi</taxon>
        <taxon>Dikarya</taxon>
        <taxon>Ascomycota</taxon>
        <taxon>Pezizomycotina</taxon>
        <taxon>Sordariomycetes</taxon>
        <taxon>Sordariomycetidae</taxon>
        <taxon>Sordariales</taxon>
        <taxon>Podosporaceae</taxon>
        <taxon>Podospora</taxon>
    </lineage>
</organism>
<accession>A0AAV9H4X5</accession>
<evidence type="ECO:0000313" key="3">
    <source>
        <dbReference type="EMBL" id="KAK4455070.1"/>
    </source>
</evidence>
<sequence>MQEGALAFPPGLGSPSHLCSICLLLTGLGSAISTINNEPELLHSRDCRLQASVPKHTQSGEQQHCIASSAAVGASCCCSLLAGNTPSGCGGPESFANRTTHPTPASWCAEEAREKLAKTHAVPPTPVRRIGEALTESSNQMCRDARRRPLFFSPSIQFSASNPPPSLSQQQQHPSGGKKRRKKRCGSDLQVRLRPRPIGCITKTQPNQHRRQPPCGP</sequence>
<reference evidence="3" key="1">
    <citation type="journal article" date="2023" name="Mol. Phylogenet. Evol.">
        <title>Genome-scale phylogeny and comparative genomics of the fungal order Sordariales.</title>
        <authorList>
            <person name="Hensen N."/>
            <person name="Bonometti L."/>
            <person name="Westerberg I."/>
            <person name="Brannstrom I.O."/>
            <person name="Guillou S."/>
            <person name="Cros-Aarteil S."/>
            <person name="Calhoun S."/>
            <person name="Haridas S."/>
            <person name="Kuo A."/>
            <person name="Mondo S."/>
            <person name="Pangilinan J."/>
            <person name="Riley R."/>
            <person name="LaButti K."/>
            <person name="Andreopoulos B."/>
            <person name="Lipzen A."/>
            <person name="Chen C."/>
            <person name="Yan M."/>
            <person name="Daum C."/>
            <person name="Ng V."/>
            <person name="Clum A."/>
            <person name="Steindorff A."/>
            <person name="Ohm R.A."/>
            <person name="Martin F."/>
            <person name="Silar P."/>
            <person name="Natvig D.O."/>
            <person name="Lalanne C."/>
            <person name="Gautier V."/>
            <person name="Ament-Velasquez S.L."/>
            <person name="Kruys A."/>
            <person name="Hutchinson M.I."/>
            <person name="Powell A.J."/>
            <person name="Barry K."/>
            <person name="Miller A.N."/>
            <person name="Grigoriev I.V."/>
            <person name="Debuchy R."/>
            <person name="Gladieux P."/>
            <person name="Hiltunen Thoren M."/>
            <person name="Johannesson H."/>
        </authorList>
    </citation>
    <scope>NUCLEOTIDE SEQUENCE</scope>
    <source>
        <strain evidence="3">PSN243</strain>
    </source>
</reference>
<dbReference type="AlphaFoldDB" id="A0AAV9H4X5"/>
<dbReference type="Proteomes" id="UP001321760">
    <property type="component" value="Unassembled WGS sequence"/>
</dbReference>
<evidence type="ECO:0000313" key="4">
    <source>
        <dbReference type="Proteomes" id="UP001321760"/>
    </source>
</evidence>
<comment type="caution">
    <text evidence="3">The sequence shown here is derived from an EMBL/GenBank/DDBJ whole genome shotgun (WGS) entry which is preliminary data.</text>
</comment>
<feature type="region of interest" description="Disordered" evidence="1">
    <location>
        <begin position="155"/>
        <end position="217"/>
    </location>
</feature>
<dbReference type="EMBL" id="MU865915">
    <property type="protein sequence ID" value="KAK4455070.1"/>
    <property type="molecule type" value="Genomic_DNA"/>
</dbReference>
<evidence type="ECO:0000256" key="2">
    <source>
        <dbReference type="SAM" id="SignalP"/>
    </source>
</evidence>
<feature type="chain" id="PRO_5043945120" evidence="2">
    <location>
        <begin position="32"/>
        <end position="217"/>
    </location>
</feature>
<feature type="signal peptide" evidence="2">
    <location>
        <begin position="1"/>
        <end position="31"/>
    </location>
</feature>
<evidence type="ECO:0000256" key="1">
    <source>
        <dbReference type="SAM" id="MobiDB-lite"/>
    </source>
</evidence>
<keyword evidence="4" id="KW-1185">Reference proteome</keyword>
<protein>
    <submittedName>
        <fullName evidence="3">Uncharacterized protein</fullName>
    </submittedName>
</protein>